<protein>
    <submittedName>
        <fullName evidence="2">Glutaredoxin</fullName>
    </submittedName>
</protein>
<organism evidence="1 2">
    <name type="scientific">Panagrolaimus sp. ES5</name>
    <dbReference type="NCBI Taxonomy" id="591445"/>
    <lineage>
        <taxon>Eukaryota</taxon>
        <taxon>Metazoa</taxon>
        <taxon>Ecdysozoa</taxon>
        <taxon>Nematoda</taxon>
        <taxon>Chromadorea</taxon>
        <taxon>Rhabditida</taxon>
        <taxon>Tylenchina</taxon>
        <taxon>Panagrolaimomorpha</taxon>
        <taxon>Panagrolaimoidea</taxon>
        <taxon>Panagrolaimidae</taxon>
        <taxon>Panagrolaimus</taxon>
    </lineage>
</organism>
<proteinExistence type="predicted"/>
<evidence type="ECO:0000313" key="1">
    <source>
        <dbReference type="Proteomes" id="UP000887579"/>
    </source>
</evidence>
<accession>A0AC34FWS9</accession>
<dbReference type="WBParaSite" id="ES5_v2.g21935.t1">
    <property type="protein sequence ID" value="ES5_v2.g21935.t1"/>
    <property type="gene ID" value="ES5_v2.g21935"/>
</dbReference>
<dbReference type="Proteomes" id="UP000887579">
    <property type="component" value="Unplaced"/>
</dbReference>
<sequence>MQQLKHLSSKAEFDTYIKQSGVNLVHFMAKWASACGQLNEILEVLVRELHSKFNVAIVEAEDVPEASLMCSVTAAPTVVFFKDGKEVDKIHGFHPTDIKNLIVKHTFSQNQTRDAEPESKEDLMERIKRLINHDRVTLFMKGNAQTPKCGFSRTIIGLLDDHKVDYWTFDILEDPEVRQGLKEYSEWPTYPQLYLDGELLGGLDVIKEELKNPSFIEKLPKRQD</sequence>
<name>A0AC34FWS9_9BILA</name>
<evidence type="ECO:0000313" key="2">
    <source>
        <dbReference type="WBParaSite" id="ES5_v2.g21935.t1"/>
    </source>
</evidence>
<reference evidence="2" key="1">
    <citation type="submission" date="2022-11" db="UniProtKB">
        <authorList>
            <consortium name="WormBaseParasite"/>
        </authorList>
    </citation>
    <scope>IDENTIFICATION</scope>
</reference>